<dbReference type="Pfam" id="PF01522">
    <property type="entry name" value="Polysacc_deac_1"/>
    <property type="match status" value="1"/>
</dbReference>
<feature type="domain" description="NodB homology" evidence="1">
    <location>
        <begin position="33"/>
        <end position="92"/>
    </location>
</feature>
<dbReference type="EMBL" id="JACRIW010000012">
    <property type="protein sequence ID" value="MBI5168138.1"/>
    <property type="molecule type" value="Genomic_DNA"/>
</dbReference>
<dbReference type="GO" id="GO:0005975">
    <property type="term" value="P:carbohydrate metabolic process"/>
    <property type="evidence" value="ECO:0007669"/>
    <property type="project" value="InterPro"/>
</dbReference>
<sequence>AIERDSASGLYTDERYERYPTSYLIQRRGFRPKTLALTFDDGPAAPFTGRLLDELRDLRVPGTFFVVGENAERHPDLIQRLWAEGHEIGNHT</sequence>
<name>A0A933SAD0_UNCEI</name>
<dbReference type="Gene3D" id="3.20.20.370">
    <property type="entry name" value="Glycoside hydrolase/deacetylase"/>
    <property type="match status" value="1"/>
</dbReference>
<dbReference type="CDD" id="cd10917">
    <property type="entry name" value="CE4_NodB_like_6s_7s"/>
    <property type="match status" value="1"/>
</dbReference>
<gene>
    <name evidence="2" type="ORF">HZA61_01485</name>
</gene>
<evidence type="ECO:0000313" key="2">
    <source>
        <dbReference type="EMBL" id="MBI5168138.1"/>
    </source>
</evidence>
<feature type="non-terminal residue" evidence="2">
    <location>
        <position position="1"/>
    </location>
</feature>
<dbReference type="Proteomes" id="UP000696931">
    <property type="component" value="Unassembled WGS sequence"/>
</dbReference>
<comment type="caution">
    <text evidence="2">The sequence shown here is derived from an EMBL/GenBank/DDBJ whole genome shotgun (WGS) entry which is preliminary data.</text>
</comment>
<dbReference type="InterPro" id="IPR002509">
    <property type="entry name" value="NODB_dom"/>
</dbReference>
<dbReference type="PROSITE" id="PS51677">
    <property type="entry name" value="NODB"/>
    <property type="match status" value="1"/>
</dbReference>
<reference evidence="2" key="1">
    <citation type="submission" date="2020-07" db="EMBL/GenBank/DDBJ databases">
        <title>Huge and variable diversity of episymbiotic CPR bacteria and DPANN archaea in groundwater ecosystems.</title>
        <authorList>
            <person name="He C.Y."/>
            <person name="Keren R."/>
            <person name="Whittaker M."/>
            <person name="Farag I.F."/>
            <person name="Doudna J."/>
            <person name="Cate J.H.D."/>
            <person name="Banfield J.F."/>
        </authorList>
    </citation>
    <scope>NUCLEOTIDE SEQUENCE</scope>
    <source>
        <strain evidence="2">NC_groundwater_1813_Pr3_B-0.1um_71_17</strain>
    </source>
</reference>
<evidence type="ECO:0000259" key="1">
    <source>
        <dbReference type="PROSITE" id="PS51677"/>
    </source>
</evidence>
<accession>A0A933SAD0</accession>
<dbReference type="InterPro" id="IPR011330">
    <property type="entry name" value="Glyco_hydro/deAcase_b/a-brl"/>
</dbReference>
<dbReference type="GO" id="GO:0016810">
    <property type="term" value="F:hydrolase activity, acting on carbon-nitrogen (but not peptide) bonds"/>
    <property type="evidence" value="ECO:0007669"/>
    <property type="project" value="InterPro"/>
</dbReference>
<evidence type="ECO:0000313" key="3">
    <source>
        <dbReference type="Proteomes" id="UP000696931"/>
    </source>
</evidence>
<dbReference type="PANTHER" id="PTHR10587">
    <property type="entry name" value="GLYCOSYL TRANSFERASE-RELATED"/>
    <property type="match status" value="1"/>
</dbReference>
<dbReference type="SUPFAM" id="SSF88713">
    <property type="entry name" value="Glycoside hydrolase/deacetylase"/>
    <property type="match status" value="1"/>
</dbReference>
<dbReference type="AlphaFoldDB" id="A0A933SAD0"/>
<proteinExistence type="predicted"/>
<dbReference type="InterPro" id="IPR050248">
    <property type="entry name" value="Polysacc_deacetylase_ArnD"/>
</dbReference>
<protein>
    <submittedName>
        <fullName evidence="2">Polysaccharide deacetylase family protein</fullName>
    </submittedName>
</protein>
<organism evidence="2 3">
    <name type="scientific">Eiseniibacteriota bacterium</name>
    <dbReference type="NCBI Taxonomy" id="2212470"/>
    <lineage>
        <taxon>Bacteria</taxon>
        <taxon>Candidatus Eiseniibacteriota</taxon>
    </lineage>
</organism>